<reference evidence="1" key="1">
    <citation type="submission" date="2023-07" db="EMBL/GenBank/DDBJ databases">
        <title>Chromosome-level genome assembly of Artemia franciscana.</title>
        <authorList>
            <person name="Jo E."/>
        </authorList>
    </citation>
    <scope>NUCLEOTIDE SEQUENCE</scope>
    <source>
        <tissue evidence="1">Whole body</tissue>
    </source>
</reference>
<gene>
    <name evidence="1" type="ORF">QYM36_003731</name>
</gene>
<evidence type="ECO:0000313" key="2">
    <source>
        <dbReference type="Proteomes" id="UP001187531"/>
    </source>
</evidence>
<name>A0AA88I497_ARTSF</name>
<dbReference type="EMBL" id="JAVRJZ010000006">
    <property type="protein sequence ID" value="KAK2721535.1"/>
    <property type="molecule type" value="Genomic_DNA"/>
</dbReference>
<protein>
    <submittedName>
        <fullName evidence="1">Uncharacterized protein</fullName>
    </submittedName>
</protein>
<evidence type="ECO:0000313" key="1">
    <source>
        <dbReference type="EMBL" id="KAK2721535.1"/>
    </source>
</evidence>
<proteinExistence type="predicted"/>
<sequence>MDSDLEELGIGGALSEERRRNAECSIRITKKKRLKGVNTITMDNSFRNWTSKKRACTKKMKLPHLTAIVETEFQKGSRNMFYRTSFGCDEVLLSDFLKKLFNHTKIPDLDSTPRGISKEKKEAIVKKLCPMMPSNRRQFWLNLQVTGLPYLTIHEDDIYEKE</sequence>
<comment type="caution">
    <text evidence="1">The sequence shown here is derived from an EMBL/GenBank/DDBJ whole genome shotgun (WGS) entry which is preliminary data.</text>
</comment>
<dbReference type="AlphaFoldDB" id="A0AA88I497"/>
<organism evidence="1 2">
    <name type="scientific">Artemia franciscana</name>
    <name type="common">Brine shrimp</name>
    <name type="synonym">Artemia sanfranciscana</name>
    <dbReference type="NCBI Taxonomy" id="6661"/>
    <lineage>
        <taxon>Eukaryota</taxon>
        <taxon>Metazoa</taxon>
        <taxon>Ecdysozoa</taxon>
        <taxon>Arthropoda</taxon>
        <taxon>Crustacea</taxon>
        <taxon>Branchiopoda</taxon>
        <taxon>Anostraca</taxon>
        <taxon>Artemiidae</taxon>
        <taxon>Artemia</taxon>
    </lineage>
</organism>
<keyword evidence="2" id="KW-1185">Reference proteome</keyword>
<dbReference type="Proteomes" id="UP001187531">
    <property type="component" value="Unassembled WGS sequence"/>
</dbReference>
<accession>A0AA88I497</accession>